<dbReference type="KEGG" id="mpsy:CEK71_04260"/>
<accession>A0A1Z4C547</accession>
<organism evidence="1 2">
    <name type="scientific">Methylovulum psychrotolerans</name>
    <dbReference type="NCBI Taxonomy" id="1704499"/>
    <lineage>
        <taxon>Bacteria</taxon>
        <taxon>Pseudomonadati</taxon>
        <taxon>Pseudomonadota</taxon>
        <taxon>Gammaproteobacteria</taxon>
        <taxon>Methylococcales</taxon>
        <taxon>Methylococcaceae</taxon>
        <taxon>Methylovulum</taxon>
    </lineage>
</organism>
<protein>
    <submittedName>
        <fullName evidence="1">Uncharacterized protein</fullName>
    </submittedName>
</protein>
<evidence type="ECO:0000313" key="2">
    <source>
        <dbReference type="Proteomes" id="UP000197019"/>
    </source>
</evidence>
<sequence>MINENDKITVKAAYAAMYKFLEHEHEYELTNSNDIAGLLGGMSLLDNGNTADPAIWVDWLNAIAKASCNDCDISLQIIPEIR</sequence>
<keyword evidence="2" id="KW-1185">Reference proteome</keyword>
<dbReference type="OrthoDB" id="4350944at2"/>
<dbReference type="EMBL" id="CP022129">
    <property type="protein sequence ID" value="ASF48639.1"/>
    <property type="molecule type" value="Genomic_DNA"/>
</dbReference>
<dbReference type="Proteomes" id="UP000197019">
    <property type="component" value="Chromosome"/>
</dbReference>
<dbReference type="AlphaFoldDB" id="A0A1Z4C547"/>
<gene>
    <name evidence="1" type="ORF">CEK71_04260</name>
</gene>
<evidence type="ECO:0000313" key="1">
    <source>
        <dbReference type="EMBL" id="ASF48639.1"/>
    </source>
</evidence>
<reference evidence="1 2" key="1">
    <citation type="submission" date="2017-06" db="EMBL/GenBank/DDBJ databases">
        <title>Genome Sequencing of the methanotroph Methylovulum psychrotolerants str. HV10-M2 isolated from a high-altitude environment.</title>
        <authorList>
            <person name="Mateos-Rivera A."/>
        </authorList>
    </citation>
    <scope>NUCLEOTIDE SEQUENCE [LARGE SCALE GENOMIC DNA]</scope>
    <source>
        <strain evidence="1 2">HV10_M2</strain>
    </source>
</reference>
<proteinExistence type="predicted"/>
<dbReference type="RefSeq" id="WP_088621500.1">
    <property type="nucleotide sequence ID" value="NZ_CP022129.1"/>
</dbReference>
<name>A0A1Z4C547_9GAMM</name>